<protein>
    <recommendedName>
        <fullName evidence="5">N-acetyl-gamma-glutamyl-phosphate reductase</fullName>
        <shortName evidence="5">AGPR</shortName>
        <ecNumber evidence="5">1.2.1.38</ecNumber>
    </recommendedName>
    <alternativeName>
        <fullName evidence="5">N-acetyl-glutamate semialdehyde dehydrogenase</fullName>
        <shortName evidence="5">NAGSA dehydrogenase</shortName>
    </alternativeName>
</protein>
<dbReference type="GO" id="GO:0070401">
    <property type="term" value="F:NADP+ binding"/>
    <property type="evidence" value="ECO:0007669"/>
    <property type="project" value="InterPro"/>
</dbReference>
<dbReference type="NCBIfam" id="TIGR01850">
    <property type="entry name" value="argC"/>
    <property type="match status" value="1"/>
</dbReference>
<dbReference type="Gene3D" id="3.40.50.720">
    <property type="entry name" value="NAD(P)-binding Rossmann-like Domain"/>
    <property type="match status" value="1"/>
</dbReference>
<dbReference type="EMBL" id="AP028056">
    <property type="protein sequence ID" value="BEH01036.1"/>
    <property type="molecule type" value="Genomic_DNA"/>
</dbReference>
<dbReference type="SUPFAM" id="SSF51735">
    <property type="entry name" value="NAD(P)-binding Rossmann-fold domains"/>
    <property type="match status" value="1"/>
</dbReference>
<dbReference type="InterPro" id="IPR036291">
    <property type="entry name" value="NAD(P)-bd_dom_sf"/>
</dbReference>
<comment type="subcellular location">
    <subcellularLocation>
        <location evidence="5">Cytoplasm</location>
    </subcellularLocation>
</comment>
<dbReference type="GO" id="GO:0051287">
    <property type="term" value="F:NAD binding"/>
    <property type="evidence" value="ECO:0007669"/>
    <property type="project" value="InterPro"/>
</dbReference>
<evidence type="ECO:0000313" key="7">
    <source>
        <dbReference type="EMBL" id="BEH01036.1"/>
    </source>
</evidence>
<comment type="catalytic activity">
    <reaction evidence="5">
        <text>N-acetyl-L-glutamate 5-semialdehyde + phosphate + NADP(+) = N-acetyl-L-glutamyl 5-phosphate + NADPH + H(+)</text>
        <dbReference type="Rhea" id="RHEA:21588"/>
        <dbReference type="ChEBI" id="CHEBI:15378"/>
        <dbReference type="ChEBI" id="CHEBI:29123"/>
        <dbReference type="ChEBI" id="CHEBI:43474"/>
        <dbReference type="ChEBI" id="CHEBI:57783"/>
        <dbReference type="ChEBI" id="CHEBI:57936"/>
        <dbReference type="ChEBI" id="CHEBI:58349"/>
        <dbReference type="EC" id="1.2.1.38"/>
    </reaction>
</comment>
<evidence type="ECO:0000256" key="1">
    <source>
        <dbReference type="ARBA" id="ARBA00022571"/>
    </source>
</evidence>
<dbReference type="GO" id="GO:0006526">
    <property type="term" value="P:L-arginine biosynthetic process"/>
    <property type="evidence" value="ECO:0007669"/>
    <property type="project" value="UniProtKB-UniRule"/>
</dbReference>
<evidence type="ECO:0000256" key="5">
    <source>
        <dbReference type="HAMAP-Rule" id="MF_00150"/>
    </source>
</evidence>
<dbReference type="CDD" id="cd23934">
    <property type="entry name" value="AGPR_1_C"/>
    <property type="match status" value="1"/>
</dbReference>
<dbReference type="Gene3D" id="3.30.360.10">
    <property type="entry name" value="Dihydrodipicolinate Reductase, domain 2"/>
    <property type="match status" value="1"/>
</dbReference>
<keyword evidence="8" id="KW-1185">Reference proteome</keyword>
<dbReference type="EC" id="1.2.1.38" evidence="5"/>
<dbReference type="Pfam" id="PF01118">
    <property type="entry name" value="Semialdhyde_dh"/>
    <property type="match status" value="1"/>
</dbReference>
<keyword evidence="1 5" id="KW-0055">Arginine biosynthesis</keyword>
<feature type="active site" evidence="5">
    <location>
        <position position="140"/>
    </location>
</feature>
<evidence type="ECO:0000259" key="6">
    <source>
        <dbReference type="SMART" id="SM00859"/>
    </source>
</evidence>
<accession>A0AAN0K5V7</accession>
<feature type="domain" description="Semialdehyde dehydrogenase NAD-binding" evidence="6">
    <location>
        <begin position="2"/>
        <end position="130"/>
    </location>
</feature>
<dbReference type="HAMAP" id="MF_00150">
    <property type="entry name" value="ArgC_type1"/>
    <property type="match status" value="1"/>
</dbReference>
<dbReference type="InterPro" id="IPR058924">
    <property type="entry name" value="AGPR_dimerisation_dom"/>
</dbReference>
<gene>
    <name evidence="5 7" type="primary">argC</name>
    <name evidence="7" type="ORF">brsh051_03170</name>
</gene>
<evidence type="ECO:0000313" key="8">
    <source>
        <dbReference type="Proteomes" id="UP001431656"/>
    </source>
</evidence>
<name>A0AAN0K5V7_9ACTN</name>
<dbReference type="KEGG" id="broo:brsh051_03170"/>
<evidence type="ECO:0000256" key="3">
    <source>
        <dbReference type="ARBA" id="ARBA00022857"/>
    </source>
</evidence>
<dbReference type="SMART" id="SM00859">
    <property type="entry name" value="Semialdhyde_dh"/>
    <property type="match status" value="1"/>
</dbReference>
<dbReference type="InterPro" id="IPR050085">
    <property type="entry name" value="AGPR"/>
</dbReference>
<dbReference type="AlphaFoldDB" id="A0AAN0K5V7"/>
<dbReference type="GO" id="GO:0003942">
    <property type="term" value="F:N-acetyl-gamma-glutamyl-phosphate reductase activity"/>
    <property type="evidence" value="ECO:0007669"/>
    <property type="project" value="UniProtKB-UniRule"/>
</dbReference>
<keyword evidence="2 5" id="KW-0028">Amino-acid biosynthesis</keyword>
<comment type="function">
    <text evidence="5">Catalyzes the NADPH-dependent reduction of N-acetyl-5-glutamyl phosphate to yield N-acetyl-L-glutamate 5-semialdehyde.</text>
</comment>
<evidence type="ECO:0000256" key="2">
    <source>
        <dbReference type="ARBA" id="ARBA00022605"/>
    </source>
</evidence>
<dbReference type="PANTHER" id="PTHR32338:SF10">
    <property type="entry name" value="N-ACETYL-GAMMA-GLUTAMYL-PHOSPHATE REDUCTASE, CHLOROPLASTIC-RELATED"/>
    <property type="match status" value="1"/>
</dbReference>
<proteinExistence type="inferred from homology"/>
<comment type="similarity">
    <text evidence="5">Belongs to the NAGSA dehydrogenase family. Type 1 subfamily.</text>
</comment>
<evidence type="ECO:0000256" key="4">
    <source>
        <dbReference type="ARBA" id="ARBA00023002"/>
    </source>
</evidence>
<dbReference type="CDD" id="cd24148">
    <property type="entry name" value="AGPR_1_actinobacAGPR_like"/>
    <property type="match status" value="1"/>
</dbReference>
<keyword evidence="4 5" id="KW-0560">Oxidoreductase</keyword>
<reference evidence="7" key="1">
    <citation type="journal article" date="2024" name="Int. J. Syst. Evol. Microbiol.">
        <title>Brooklawnia propionicigenes sp. nov., a facultatively anaerobic, propionate-producing bacterium isolated from a methanogenic reactor treating waste from cattle farms.</title>
        <authorList>
            <person name="Akita Y."/>
            <person name="Ueki A."/>
            <person name="Tonouchi A."/>
            <person name="Sugawara Y."/>
            <person name="Honma S."/>
            <person name="Kaku N."/>
            <person name="Ueki K."/>
        </authorList>
    </citation>
    <scope>NUCLEOTIDE SEQUENCE</scope>
    <source>
        <strain evidence="7">SH051</strain>
    </source>
</reference>
<dbReference type="InterPro" id="IPR000534">
    <property type="entry name" value="Semialdehyde_DH_NAD-bd"/>
</dbReference>
<keyword evidence="5" id="KW-0963">Cytoplasm</keyword>
<dbReference type="Proteomes" id="UP001431656">
    <property type="component" value="Chromosome"/>
</dbReference>
<comment type="pathway">
    <text evidence="5">Amino-acid biosynthesis; L-arginine biosynthesis; N(2)-acetyl-L-ornithine from L-glutamate: step 3/4.</text>
</comment>
<dbReference type="PANTHER" id="PTHR32338">
    <property type="entry name" value="N-ACETYL-GAMMA-GLUTAMYL-PHOSPHATE REDUCTASE, CHLOROPLASTIC-RELATED-RELATED"/>
    <property type="match status" value="1"/>
</dbReference>
<keyword evidence="3 5" id="KW-0521">NADP</keyword>
<dbReference type="SUPFAM" id="SSF55347">
    <property type="entry name" value="Glyceraldehyde-3-phosphate dehydrogenase-like, C-terminal domain"/>
    <property type="match status" value="1"/>
</dbReference>
<dbReference type="Pfam" id="PF22698">
    <property type="entry name" value="Semialdhyde_dhC_1"/>
    <property type="match status" value="1"/>
</dbReference>
<dbReference type="GO" id="GO:0005737">
    <property type="term" value="C:cytoplasm"/>
    <property type="evidence" value="ECO:0007669"/>
    <property type="project" value="UniProtKB-SubCell"/>
</dbReference>
<sequence length="336" mass="34215">MAGCTGYAGGEVLRLAAAHPELTIGNLTAHSNAGTKLGEHLPNLPQLADREVLDTTPDNLAGHDVVFLALPHGASAPIAAELGADTLVIDCGADFRLIDPAQWTKFYGSEHAGTWPYGLPELPGQRAKLAATKQIAVPGCYPTNVTLSLLPALTHGLITGQDITVAAASGTSGAGKAAKPHLLGSELFNSMSAYGVGGMHRHVPEILQNLSLLGATDPTVSFTPMLAPMSRGILAVVTAPISGVGAADVRAAYADSYADEPFCRLLPPGQWPASKSVLGSNGFQVQVTVDEAAGRLVAVGVLDNLTKGTAGGAIQSMNLALGLPETTGLSAIGVAP</sequence>
<organism evidence="7 8">
    <name type="scientific">Brooklawnia propionicigenes</name>
    <dbReference type="NCBI Taxonomy" id="3041175"/>
    <lineage>
        <taxon>Bacteria</taxon>
        <taxon>Bacillati</taxon>
        <taxon>Actinomycetota</taxon>
        <taxon>Actinomycetes</taxon>
        <taxon>Propionibacteriales</taxon>
        <taxon>Propionibacteriaceae</taxon>
        <taxon>Brooklawnia</taxon>
    </lineage>
</organism>
<dbReference type="InterPro" id="IPR000706">
    <property type="entry name" value="AGPR_type-1"/>
</dbReference>